<dbReference type="Gene3D" id="2.60.40.10">
    <property type="entry name" value="Immunoglobulins"/>
    <property type="match status" value="1"/>
</dbReference>
<dbReference type="InterPro" id="IPR013783">
    <property type="entry name" value="Ig-like_fold"/>
</dbReference>
<dbReference type="GO" id="GO:0007160">
    <property type="term" value="P:cell-matrix adhesion"/>
    <property type="evidence" value="ECO:0007669"/>
    <property type="project" value="InterPro"/>
</dbReference>
<feature type="region of interest" description="Disordered" evidence="6">
    <location>
        <begin position="48"/>
        <end position="68"/>
    </location>
</feature>
<dbReference type="PANTHER" id="PTHR13802">
    <property type="entry name" value="MUCIN 4-RELATED"/>
    <property type="match status" value="1"/>
</dbReference>
<evidence type="ECO:0000256" key="6">
    <source>
        <dbReference type="SAM" id="MobiDB-lite"/>
    </source>
</evidence>
<dbReference type="Pfam" id="PF03782">
    <property type="entry name" value="AMOP"/>
    <property type="match status" value="1"/>
</dbReference>
<keyword evidence="7" id="KW-0732">Signal</keyword>
<feature type="compositionally biased region" description="Polar residues" evidence="6">
    <location>
        <begin position="128"/>
        <end position="143"/>
    </location>
</feature>
<feature type="compositionally biased region" description="Acidic residues" evidence="6">
    <location>
        <begin position="144"/>
        <end position="154"/>
    </location>
</feature>
<evidence type="ECO:0000256" key="7">
    <source>
        <dbReference type="SAM" id="SignalP"/>
    </source>
</evidence>
<protein>
    <submittedName>
        <fullName evidence="10">Uncharacterized protein</fullName>
    </submittedName>
</protein>
<dbReference type="InterPro" id="IPR003886">
    <property type="entry name" value="NIDO_dom"/>
</dbReference>
<keyword evidence="2" id="KW-0812">Transmembrane</keyword>
<proteinExistence type="predicted"/>
<dbReference type="EMBL" id="JARGDH010000003">
    <property type="protein sequence ID" value="KAL0273246.1"/>
    <property type="molecule type" value="Genomic_DNA"/>
</dbReference>
<name>A0AAW2HU31_9NEOP</name>
<dbReference type="InterPro" id="IPR014756">
    <property type="entry name" value="Ig_E-set"/>
</dbReference>
<evidence type="ECO:0000259" key="8">
    <source>
        <dbReference type="PROSITE" id="PS50856"/>
    </source>
</evidence>
<feature type="region of interest" description="Disordered" evidence="6">
    <location>
        <begin position="128"/>
        <end position="175"/>
    </location>
</feature>
<dbReference type="PROSITE" id="PS50856">
    <property type="entry name" value="AMOP"/>
    <property type="match status" value="1"/>
</dbReference>
<dbReference type="Pfam" id="PF06119">
    <property type="entry name" value="NIDO"/>
    <property type="match status" value="1"/>
</dbReference>
<feature type="chain" id="PRO_5043677176" evidence="7">
    <location>
        <begin position="17"/>
        <end position="854"/>
    </location>
</feature>
<evidence type="ECO:0000313" key="10">
    <source>
        <dbReference type="EMBL" id="KAL0273246.1"/>
    </source>
</evidence>
<dbReference type="InterPro" id="IPR005533">
    <property type="entry name" value="AMOP_dom"/>
</dbReference>
<feature type="domain" description="NIDO" evidence="9">
    <location>
        <begin position="281"/>
        <end position="447"/>
    </location>
</feature>
<evidence type="ECO:0000256" key="5">
    <source>
        <dbReference type="ARBA" id="ARBA00023157"/>
    </source>
</evidence>
<dbReference type="PANTHER" id="PTHR13802:SF52">
    <property type="entry name" value="MUCIN-4"/>
    <property type="match status" value="1"/>
</dbReference>
<keyword evidence="5" id="KW-1015">Disulfide bond</keyword>
<evidence type="ECO:0000259" key="9">
    <source>
        <dbReference type="PROSITE" id="PS51220"/>
    </source>
</evidence>
<evidence type="ECO:0000256" key="3">
    <source>
        <dbReference type="ARBA" id="ARBA00022989"/>
    </source>
</evidence>
<feature type="domain" description="AMOP" evidence="8">
    <location>
        <begin position="680"/>
        <end position="835"/>
    </location>
</feature>
<organism evidence="10">
    <name type="scientific">Menopon gallinae</name>
    <name type="common">poultry shaft louse</name>
    <dbReference type="NCBI Taxonomy" id="328185"/>
    <lineage>
        <taxon>Eukaryota</taxon>
        <taxon>Metazoa</taxon>
        <taxon>Ecdysozoa</taxon>
        <taxon>Arthropoda</taxon>
        <taxon>Hexapoda</taxon>
        <taxon>Insecta</taxon>
        <taxon>Pterygota</taxon>
        <taxon>Neoptera</taxon>
        <taxon>Paraneoptera</taxon>
        <taxon>Psocodea</taxon>
        <taxon>Troctomorpha</taxon>
        <taxon>Phthiraptera</taxon>
        <taxon>Amblycera</taxon>
        <taxon>Menoponidae</taxon>
        <taxon>Menopon</taxon>
    </lineage>
</organism>
<gene>
    <name evidence="10" type="ORF">PYX00_005966</name>
</gene>
<dbReference type="GO" id="GO:0016020">
    <property type="term" value="C:membrane"/>
    <property type="evidence" value="ECO:0007669"/>
    <property type="project" value="UniProtKB-SubCell"/>
</dbReference>
<dbReference type="AlphaFoldDB" id="A0AAW2HU31"/>
<dbReference type="SMART" id="SM00723">
    <property type="entry name" value="AMOP"/>
    <property type="match status" value="1"/>
</dbReference>
<evidence type="ECO:0000256" key="1">
    <source>
        <dbReference type="ARBA" id="ARBA00004370"/>
    </source>
</evidence>
<keyword evidence="4" id="KW-0472">Membrane</keyword>
<comment type="subcellular location">
    <subcellularLocation>
        <location evidence="1">Membrane</location>
    </subcellularLocation>
</comment>
<evidence type="ECO:0000256" key="4">
    <source>
        <dbReference type="ARBA" id="ARBA00023136"/>
    </source>
</evidence>
<accession>A0AAW2HU31</accession>
<evidence type="ECO:0000256" key="2">
    <source>
        <dbReference type="ARBA" id="ARBA00022692"/>
    </source>
</evidence>
<reference evidence="10" key="1">
    <citation type="journal article" date="2024" name="Gigascience">
        <title>Chromosome-level genome of the poultry shaft louse Menopon gallinae provides insight into the host-switching and adaptive evolution of parasitic lice.</title>
        <authorList>
            <person name="Xu Y."/>
            <person name="Ma L."/>
            <person name="Liu S."/>
            <person name="Liang Y."/>
            <person name="Liu Q."/>
            <person name="He Z."/>
            <person name="Tian L."/>
            <person name="Duan Y."/>
            <person name="Cai W."/>
            <person name="Li H."/>
            <person name="Song F."/>
        </authorList>
    </citation>
    <scope>NUCLEOTIDE SEQUENCE</scope>
    <source>
        <strain evidence="10">Cailab_2023a</strain>
    </source>
</reference>
<keyword evidence="3" id="KW-1133">Transmembrane helix</keyword>
<sequence length="854" mass="98247">MRVEVLLLTFLIAVNCQDEATVEYSTDEVTVPLKESLVQLQSSRLFGDVQEDRSSESRYGYEGSREELTEQEDLLRGVMPKIVDTDTYGIGTVDDGSYESIYSLYPVLSRKLLMNSISYDDEGVSENSNFTTEYYPVTNSTSPDYDEEEDEDDSLTSRYAPNEPPSHSTTSPYIIPEDRLRKIRSEFMYWFFDKGGPNNDGDRQSDIQWSTPLIHKNFNFQLPFFGFRFNYTRLSLNGYLEFSDPPDQFTYPLTFPTKEWPRKNDPSFIGIFFSKCRIGKMRPDEVDQRQPGVYFRLERDLMTRTDRFGVEVRERLMWDIREGVVGSESFVPKHAVIVTWKNVSFAGGIDIALYRTNTFQLILATDEVYTYAIFNYKDIQWTTHTEAYGDTTGGEGGTPAFVGFNAGNGTRSFEYKPYSQDSVIRDLTGRGWANGFPGRHIFRIDENIMLGTCNKDVAGTHLPLVFAPESGNMLGGTLVNITGPCFEPDMRVRCRFDTEEVIGVVVNRNRAICVQPFLMAEGYIPFEVSVGEGIYNWKGKYFVETPATATEKILFDDNSIHEKEPMEIPISWDSKNFTTDESASLRISIWGYKETTIRPQLMYIDQIEDSVRNSGKFVINTEKFKHRRNKRELLDLQYGFLQINLTNPIRMNTSSFTPVLWSRPIPLAWYFGPQWRTEYGSNWPAVLCDKWIMYDRYLKNFASEVPLCPCTLKHALLDKGTYLPDPTCDIDSNRECFYNRGAVHCVRSGAPSLEGSEQQCCYDKNHFLMLSYDQQWGSRPRRSHNLGFIPWNEANKVPTLSQWFHDMIPFYMCCLFGKMSNLSAARQCDSKGDRRRTAWLISLPMSPPLSATHT</sequence>
<comment type="caution">
    <text evidence="10">The sequence shown here is derived from an EMBL/GenBank/DDBJ whole genome shotgun (WGS) entry which is preliminary data.</text>
</comment>
<dbReference type="SMART" id="SM00539">
    <property type="entry name" value="NIDO"/>
    <property type="match status" value="1"/>
</dbReference>
<dbReference type="InterPro" id="IPR051495">
    <property type="entry name" value="Epithelial_Barrier/Signaling"/>
</dbReference>
<dbReference type="PROSITE" id="PS51220">
    <property type="entry name" value="NIDO"/>
    <property type="match status" value="1"/>
</dbReference>
<dbReference type="SUPFAM" id="SSF81296">
    <property type="entry name" value="E set domains"/>
    <property type="match status" value="1"/>
</dbReference>
<feature type="signal peptide" evidence="7">
    <location>
        <begin position="1"/>
        <end position="16"/>
    </location>
</feature>